<gene>
    <name evidence="1" type="ORF">PIB30_046665</name>
</gene>
<accession>A0ABU6RGJ9</accession>
<proteinExistence type="predicted"/>
<evidence type="ECO:0000313" key="1">
    <source>
        <dbReference type="EMBL" id="MED6123172.1"/>
    </source>
</evidence>
<dbReference type="EMBL" id="JASCZI010030501">
    <property type="protein sequence ID" value="MED6123172.1"/>
    <property type="molecule type" value="Genomic_DNA"/>
</dbReference>
<dbReference type="Gene3D" id="3.40.50.300">
    <property type="entry name" value="P-loop containing nucleotide triphosphate hydrolases"/>
    <property type="match status" value="1"/>
</dbReference>
<dbReference type="Proteomes" id="UP001341840">
    <property type="component" value="Unassembled WGS sequence"/>
</dbReference>
<sequence length="154" mass="17749">MSKKEKVYMNFYCHHTKVFNGGINVRIRKAFVSGDRLPSFHHRFRCYDDSSEPRRMAVARDCPVFTIPLNYILVREPEGNVLIFMTGQDHIEKLVSRLEDKVRALEEGSCMDAIILPLHVPEILTSSLAGSINWTFQILTSSNLIFLILLHSFH</sequence>
<protein>
    <submittedName>
        <fullName evidence="1">Uncharacterized protein</fullName>
    </submittedName>
</protein>
<comment type="caution">
    <text evidence="1">The sequence shown here is derived from an EMBL/GenBank/DDBJ whole genome shotgun (WGS) entry which is preliminary data.</text>
</comment>
<dbReference type="InterPro" id="IPR027417">
    <property type="entry name" value="P-loop_NTPase"/>
</dbReference>
<keyword evidence="2" id="KW-1185">Reference proteome</keyword>
<organism evidence="1 2">
    <name type="scientific">Stylosanthes scabra</name>
    <dbReference type="NCBI Taxonomy" id="79078"/>
    <lineage>
        <taxon>Eukaryota</taxon>
        <taxon>Viridiplantae</taxon>
        <taxon>Streptophyta</taxon>
        <taxon>Embryophyta</taxon>
        <taxon>Tracheophyta</taxon>
        <taxon>Spermatophyta</taxon>
        <taxon>Magnoliopsida</taxon>
        <taxon>eudicotyledons</taxon>
        <taxon>Gunneridae</taxon>
        <taxon>Pentapetalae</taxon>
        <taxon>rosids</taxon>
        <taxon>fabids</taxon>
        <taxon>Fabales</taxon>
        <taxon>Fabaceae</taxon>
        <taxon>Papilionoideae</taxon>
        <taxon>50 kb inversion clade</taxon>
        <taxon>dalbergioids sensu lato</taxon>
        <taxon>Dalbergieae</taxon>
        <taxon>Pterocarpus clade</taxon>
        <taxon>Stylosanthes</taxon>
    </lineage>
</organism>
<reference evidence="1 2" key="1">
    <citation type="journal article" date="2023" name="Plants (Basel)">
        <title>Bridging the Gap: Combining Genomics and Transcriptomics Approaches to Understand Stylosanthes scabra, an Orphan Legume from the Brazilian Caatinga.</title>
        <authorList>
            <person name="Ferreira-Neto J.R.C."/>
            <person name="da Silva M.D."/>
            <person name="Binneck E."/>
            <person name="de Melo N.F."/>
            <person name="da Silva R.H."/>
            <person name="de Melo A.L.T.M."/>
            <person name="Pandolfi V."/>
            <person name="Bustamante F.O."/>
            <person name="Brasileiro-Vidal A.C."/>
            <person name="Benko-Iseppon A.M."/>
        </authorList>
    </citation>
    <scope>NUCLEOTIDE SEQUENCE [LARGE SCALE GENOMIC DNA]</scope>
    <source>
        <tissue evidence="1">Leaves</tissue>
    </source>
</reference>
<evidence type="ECO:0000313" key="2">
    <source>
        <dbReference type="Proteomes" id="UP001341840"/>
    </source>
</evidence>
<name>A0ABU6RGJ9_9FABA</name>